<dbReference type="InterPro" id="IPR027443">
    <property type="entry name" value="IPNS-like_sf"/>
</dbReference>
<name>A0AA35RJX7_GEOBA</name>
<comment type="caution">
    <text evidence="4">The sequence shown here is derived from an EMBL/GenBank/DDBJ whole genome shotgun (WGS) entry which is preliminary data.</text>
</comment>
<sequence>MLLFHCIFLYIFLSGCSAQRVVLQTFVDESHDLVLHEGDDPCIVLHETCCSREESQSGSDEYEACVSATYHLMTRLLTAHWRHFSEKLSVHPSLFLRCREFDYSRPTYENATERRNEGTSKKVMQVLLDILRRRDDRDSAAREFDVKRNELRMTTEEQVQLYRDAILLEPSHPLVVSQFGVALLALGREDLARALFTDAVRRGVWLDPMQRPVSYYIPGIASKPWYDARKFPFTEVLEGGYEDIRREIQAAEDSLFYVEAENRNSYNIGGNWKTLVVKEDRNSYTELAEKHFPKTIEWLEKCAEDFLLVKFSALDPGTVIHPHTGPSNERLRSHFTLAHDGGARLRVGSEWRTWEEGKVMVFDSSWEHEVIHEGSSRRIVLILDVWHPDYITAPTIHGH</sequence>
<protein>
    <submittedName>
        <fullName evidence="4">Aspartyl/asparaginyl beta-hydroxylase</fullName>
    </submittedName>
</protein>
<feature type="domain" description="Aspartyl/asparaginy/proline hydroxylase" evidence="3">
    <location>
        <begin position="241"/>
        <end position="388"/>
    </location>
</feature>
<dbReference type="InterPro" id="IPR007803">
    <property type="entry name" value="Asp/Arg/Pro-Hydrxlase"/>
</dbReference>
<dbReference type="Gene3D" id="2.60.120.330">
    <property type="entry name" value="B-lactam Antibiotic, Isopenicillin N Synthase, Chain"/>
    <property type="match status" value="1"/>
</dbReference>
<dbReference type="PANTHER" id="PTHR12366:SF32">
    <property type="entry name" value="ASPARTATE BETA-HYDROXYLASE ISOFORM X1"/>
    <property type="match status" value="1"/>
</dbReference>
<dbReference type="Gene3D" id="1.25.40.10">
    <property type="entry name" value="Tetratricopeptide repeat domain"/>
    <property type="match status" value="1"/>
</dbReference>
<dbReference type="InterPro" id="IPR011990">
    <property type="entry name" value="TPR-like_helical_dom_sf"/>
</dbReference>
<keyword evidence="2" id="KW-0732">Signal</keyword>
<dbReference type="PANTHER" id="PTHR12366">
    <property type="entry name" value="ASPARTYL/ASPARAGINYL BETA-HYDROXYLASE"/>
    <property type="match status" value="1"/>
</dbReference>
<dbReference type="InterPro" id="IPR039038">
    <property type="entry name" value="ASPH"/>
</dbReference>
<organism evidence="4 5">
    <name type="scientific">Geodia barretti</name>
    <name type="common">Barrett's horny sponge</name>
    <dbReference type="NCBI Taxonomy" id="519541"/>
    <lineage>
        <taxon>Eukaryota</taxon>
        <taxon>Metazoa</taxon>
        <taxon>Porifera</taxon>
        <taxon>Demospongiae</taxon>
        <taxon>Heteroscleromorpha</taxon>
        <taxon>Tetractinellida</taxon>
        <taxon>Astrophorina</taxon>
        <taxon>Geodiidae</taxon>
        <taxon>Geodia</taxon>
    </lineage>
</organism>
<keyword evidence="5" id="KW-1185">Reference proteome</keyword>
<evidence type="ECO:0000313" key="5">
    <source>
        <dbReference type="Proteomes" id="UP001174909"/>
    </source>
</evidence>
<dbReference type="Pfam" id="PF05118">
    <property type="entry name" value="Asp_Arg_Hydrox"/>
    <property type="match status" value="1"/>
</dbReference>
<reference evidence="4" key="1">
    <citation type="submission" date="2023-03" db="EMBL/GenBank/DDBJ databases">
        <authorList>
            <person name="Steffen K."/>
            <person name="Cardenas P."/>
        </authorList>
    </citation>
    <scope>NUCLEOTIDE SEQUENCE</scope>
</reference>
<feature type="chain" id="PRO_5041253494" evidence="2">
    <location>
        <begin position="19"/>
        <end position="399"/>
    </location>
</feature>
<dbReference type="EMBL" id="CASHTH010001223">
    <property type="protein sequence ID" value="CAI8012890.1"/>
    <property type="molecule type" value="Genomic_DNA"/>
</dbReference>
<evidence type="ECO:0000256" key="2">
    <source>
        <dbReference type="SAM" id="SignalP"/>
    </source>
</evidence>
<accession>A0AA35RJX7</accession>
<feature type="signal peptide" evidence="2">
    <location>
        <begin position="1"/>
        <end position="18"/>
    </location>
</feature>
<comment type="similarity">
    <text evidence="1">Belongs to the aspartyl/asparaginyl beta-hydroxylase family.</text>
</comment>
<dbReference type="GO" id="GO:0005783">
    <property type="term" value="C:endoplasmic reticulum"/>
    <property type="evidence" value="ECO:0007669"/>
    <property type="project" value="TreeGrafter"/>
</dbReference>
<dbReference type="Proteomes" id="UP001174909">
    <property type="component" value="Unassembled WGS sequence"/>
</dbReference>
<evidence type="ECO:0000256" key="1">
    <source>
        <dbReference type="ARBA" id="ARBA00007730"/>
    </source>
</evidence>
<dbReference type="SUPFAM" id="SSF51197">
    <property type="entry name" value="Clavaminate synthase-like"/>
    <property type="match status" value="1"/>
</dbReference>
<evidence type="ECO:0000313" key="4">
    <source>
        <dbReference type="EMBL" id="CAI8012890.1"/>
    </source>
</evidence>
<gene>
    <name evidence="4" type="ORF">GBAR_LOCUS8223</name>
</gene>
<dbReference type="AlphaFoldDB" id="A0AA35RJX7"/>
<evidence type="ECO:0000259" key="3">
    <source>
        <dbReference type="Pfam" id="PF05118"/>
    </source>
</evidence>
<proteinExistence type="inferred from homology"/>
<dbReference type="GO" id="GO:0062101">
    <property type="term" value="F:peptidyl-aspartic acid 3-dioxygenase activity"/>
    <property type="evidence" value="ECO:0007669"/>
    <property type="project" value="InterPro"/>
</dbReference>